<feature type="non-terminal residue" evidence="1">
    <location>
        <position position="243"/>
    </location>
</feature>
<proteinExistence type="predicted"/>
<evidence type="ECO:0008006" key="2">
    <source>
        <dbReference type="Google" id="ProtNLM"/>
    </source>
</evidence>
<dbReference type="AlphaFoldDB" id="X1T728"/>
<protein>
    <recommendedName>
        <fullName evidence="2">Peptidase S49 domain-containing protein</fullName>
    </recommendedName>
</protein>
<dbReference type="InterPro" id="IPR002825">
    <property type="entry name" value="Pept_S49_ser-pept_pro"/>
</dbReference>
<name>X1T728_9ZZZZ</name>
<dbReference type="PANTHER" id="PTHR35984">
    <property type="entry name" value="PERIPLASMIC SERINE PROTEASE"/>
    <property type="match status" value="1"/>
</dbReference>
<dbReference type="GO" id="GO:0016020">
    <property type="term" value="C:membrane"/>
    <property type="evidence" value="ECO:0007669"/>
    <property type="project" value="InterPro"/>
</dbReference>
<accession>X1T728</accession>
<reference evidence="1" key="1">
    <citation type="journal article" date="2014" name="Front. Microbiol.">
        <title>High frequency of phylogenetically diverse reductive dehalogenase-homologous genes in deep subseafloor sedimentary metagenomes.</title>
        <authorList>
            <person name="Kawai M."/>
            <person name="Futagami T."/>
            <person name="Toyoda A."/>
            <person name="Takaki Y."/>
            <person name="Nishi S."/>
            <person name="Hori S."/>
            <person name="Arai W."/>
            <person name="Tsubouchi T."/>
            <person name="Morono Y."/>
            <person name="Uchiyama I."/>
            <person name="Ito T."/>
            <person name="Fujiyama A."/>
            <person name="Inagaki F."/>
            <person name="Takami H."/>
        </authorList>
    </citation>
    <scope>NUCLEOTIDE SEQUENCE</scope>
    <source>
        <strain evidence="1">Expedition CK06-06</strain>
    </source>
</reference>
<comment type="caution">
    <text evidence="1">The sequence shown here is derived from an EMBL/GenBank/DDBJ whole genome shotgun (WGS) entry which is preliminary data.</text>
</comment>
<gene>
    <name evidence="1" type="ORF">S12H4_35788</name>
</gene>
<dbReference type="Pfam" id="PF01972">
    <property type="entry name" value="SDH_protease"/>
    <property type="match status" value="1"/>
</dbReference>
<dbReference type="Gene3D" id="3.90.226.10">
    <property type="entry name" value="2-enoyl-CoA Hydratase, Chain A, domain 1"/>
    <property type="match status" value="1"/>
</dbReference>
<dbReference type="SUPFAM" id="SSF52096">
    <property type="entry name" value="ClpP/crotonase"/>
    <property type="match status" value="1"/>
</dbReference>
<evidence type="ECO:0000313" key="1">
    <source>
        <dbReference type="EMBL" id="GAJ01153.1"/>
    </source>
</evidence>
<sequence length="243" mass="26576">MGTADSINKIIDVNEEDDPTLSTKLSEISKKHDAVLMACIAPYMGLKISPTKTVNAQMGLSEEFAVETAINQIQTKTDVRKLLFLVNSPGGLVQSSYKVARALRKTFKEIIVFVPHIAASGGTLLSLTGNKIVMGMMSQLSPLDPQAKSGDGVVSANSIVDAHQFVTRLFDDIAVEDAPYSYKALADKCDSVDIRDALASLSLMEEYIREILEDCGYSKEKCKKISNRIVRGFKTHDEVINID</sequence>
<dbReference type="EMBL" id="BARW01021285">
    <property type="protein sequence ID" value="GAJ01153.1"/>
    <property type="molecule type" value="Genomic_DNA"/>
</dbReference>
<dbReference type="PANTHER" id="PTHR35984:SF1">
    <property type="entry name" value="PERIPLASMIC SERINE PROTEASE"/>
    <property type="match status" value="1"/>
</dbReference>
<dbReference type="InterPro" id="IPR029045">
    <property type="entry name" value="ClpP/crotonase-like_dom_sf"/>
</dbReference>
<organism evidence="1">
    <name type="scientific">marine sediment metagenome</name>
    <dbReference type="NCBI Taxonomy" id="412755"/>
    <lineage>
        <taxon>unclassified sequences</taxon>
        <taxon>metagenomes</taxon>
        <taxon>ecological metagenomes</taxon>
    </lineage>
</organism>